<accession>A0A9X0AZI6</accession>
<evidence type="ECO:0000313" key="1">
    <source>
        <dbReference type="EMBL" id="KAJ8071834.1"/>
    </source>
</evidence>
<protein>
    <submittedName>
        <fullName evidence="1">Uncharacterized protein</fullName>
    </submittedName>
</protein>
<sequence>MSEIEPEWEDEVDQQCGPLKYATGLSFIGRARNDLEFALIPEKNAPRRRQIISAD</sequence>
<dbReference type="AlphaFoldDB" id="A0A9X0AZI6"/>
<reference evidence="1" key="1">
    <citation type="submission" date="2022-11" db="EMBL/GenBank/DDBJ databases">
        <title>Genome Resource of Sclerotinia nivalis Strain SnTB1, a Plant Pathogen Isolated from American Ginseng.</title>
        <authorList>
            <person name="Fan S."/>
        </authorList>
    </citation>
    <scope>NUCLEOTIDE SEQUENCE</scope>
    <source>
        <strain evidence="1">SnTB1</strain>
    </source>
</reference>
<dbReference type="EMBL" id="JAPEIS010000001">
    <property type="protein sequence ID" value="KAJ8071834.1"/>
    <property type="molecule type" value="Genomic_DNA"/>
</dbReference>
<gene>
    <name evidence="1" type="ORF">OCU04_002147</name>
</gene>
<comment type="caution">
    <text evidence="1">The sequence shown here is derived from an EMBL/GenBank/DDBJ whole genome shotgun (WGS) entry which is preliminary data.</text>
</comment>
<keyword evidence="2" id="KW-1185">Reference proteome</keyword>
<dbReference type="Proteomes" id="UP001152300">
    <property type="component" value="Unassembled WGS sequence"/>
</dbReference>
<evidence type="ECO:0000313" key="2">
    <source>
        <dbReference type="Proteomes" id="UP001152300"/>
    </source>
</evidence>
<name>A0A9X0AZI6_9HELO</name>
<organism evidence="1 2">
    <name type="scientific">Sclerotinia nivalis</name>
    <dbReference type="NCBI Taxonomy" id="352851"/>
    <lineage>
        <taxon>Eukaryota</taxon>
        <taxon>Fungi</taxon>
        <taxon>Dikarya</taxon>
        <taxon>Ascomycota</taxon>
        <taxon>Pezizomycotina</taxon>
        <taxon>Leotiomycetes</taxon>
        <taxon>Helotiales</taxon>
        <taxon>Sclerotiniaceae</taxon>
        <taxon>Sclerotinia</taxon>
    </lineage>
</organism>
<proteinExistence type="predicted"/>